<dbReference type="GO" id="GO:1901135">
    <property type="term" value="P:carbohydrate derivative metabolic process"/>
    <property type="evidence" value="ECO:0007669"/>
    <property type="project" value="InterPro"/>
</dbReference>
<feature type="domain" description="SIS" evidence="5">
    <location>
        <begin position="131"/>
        <end position="275"/>
    </location>
</feature>
<evidence type="ECO:0000256" key="3">
    <source>
        <dbReference type="ARBA" id="ARBA00023163"/>
    </source>
</evidence>
<keyword evidence="2" id="KW-0238">DNA-binding</keyword>
<reference evidence="6 7" key="1">
    <citation type="journal article" date="2013" name="ISME J.">
        <title>Comparative genomics of pathogenic lineages of Vibrio nigripulchritudo identifies virulence-associated traits.</title>
        <authorList>
            <person name="Goudenege D."/>
            <person name="Labreuche Y."/>
            <person name="Krin E."/>
            <person name="Ansquer D."/>
            <person name="Mangenot S."/>
            <person name="Calteau A."/>
            <person name="Medigue C."/>
            <person name="Mazel D."/>
            <person name="Polz M.F."/>
            <person name="Le Roux F."/>
        </authorList>
    </citation>
    <scope>NUCLEOTIDE SEQUENCE [LARGE SCALE GENOMIC DNA]</scope>
    <source>
        <strain evidence="6 7">SOn1</strain>
    </source>
</reference>
<dbReference type="Pfam" id="PF01418">
    <property type="entry name" value="HTH_6"/>
    <property type="match status" value="1"/>
</dbReference>
<keyword evidence="3" id="KW-0804">Transcription</keyword>
<dbReference type="SUPFAM" id="SSF53697">
    <property type="entry name" value="SIS domain"/>
    <property type="match status" value="1"/>
</dbReference>
<name>A0AAV2VRL1_9VIBR</name>
<feature type="domain" description="HTH rpiR-type" evidence="4">
    <location>
        <begin position="7"/>
        <end position="83"/>
    </location>
</feature>
<dbReference type="Proteomes" id="UP000018211">
    <property type="component" value="Unassembled WGS sequence"/>
</dbReference>
<dbReference type="GO" id="GO:0003700">
    <property type="term" value="F:DNA-binding transcription factor activity"/>
    <property type="evidence" value="ECO:0007669"/>
    <property type="project" value="InterPro"/>
</dbReference>
<dbReference type="Gene3D" id="3.40.50.10490">
    <property type="entry name" value="Glucose-6-phosphate isomerase like protein, domain 1"/>
    <property type="match status" value="1"/>
</dbReference>
<dbReference type="GO" id="GO:0097367">
    <property type="term" value="F:carbohydrate derivative binding"/>
    <property type="evidence" value="ECO:0007669"/>
    <property type="project" value="InterPro"/>
</dbReference>
<dbReference type="PROSITE" id="PS51464">
    <property type="entry name" value="SIS"/>
    <property type="match status" value="1"/>
</dbReference>
<dbReference type="CDD" id="cd05013">
    <property type="entry name" value="SIS_RpiR"/>
    <property type="match status" value="1"/>
</dbReference>
<dbReference type="InterPro" id="IPR000281">
    <property type="entry name" value="HTH_RpiR"/>
</dbReference>
<evidence type="ECO:0000256" key="1">
    <source>
        <dbReference type="ARBA" id="ARBA00023015"/>
    </source>
</evidence>
<dbReference type="RefSeq" id="WP_022612133.1">
    <property type="nucleotide sequence ID" value="NZ_LK391965.1"/>
</dbReference>
<evidence type="ECO:0000259" key="4">
    <source>
        <dbReference type="PROSITE" id="PS51071"/>
    </source>
</evidence>
<dbReference type="Pfam" id="PF01380">
    <property type="entry name" value="SIS"/>
    <property type="match status" value="1"/>
</dbReference>
<dbReference type="InterPro" id="IPR001347">
    <property type="entry name" value="SIS_dom"/>
</dbReference>
<keyword evidence="1" id="KW-0805">Transcription regulation</keyword>
<evidence type="ECO:0000259" key="5">
    <source>
        <dbReference type="PROSITE" id="PS51464"/>
    </source>
</evidence>
<dbReference type="PROSITE" id="PS51071">
    <property type="entry name" value="HTH_RPIR"/>
    <property type="match status" value="1"/>
</dbReference>
<dbReference type="PANTHER" id="PTHR30514:SF1">
    <property type="entry name" value="HTH-TYPE TRANSCRIPTIONAL REGULATOR HEXR-RELATED"/>
    <property type="match status" value="1"/>
</dbReference>
<organism evidence="6 7">
    <name type="scientific">Vibrio nigripulchritudo SOn1</name>
    <dbReference type="NCBI Taxonomy" id="1238450"/>
    <lineage>
        <taxon>Bacteria</taxon>
        <taxon>Pseudomonadati</taxon>
        <taxon>Pseudomonadota</taxon>
        <taxon>Gammaproteobacteria</taxon>
        <taxon>Vibrionales</taxon>
        <taxon>Vibrionaceae</taxon>
        <taxon>Vibrio</taxon>
    </lineage>
</organism>
<dbReference type="InterPro" id="IPR047640">
    <property type="entry name" value="RpiR-like"/>
</dbReference>
<dbReference type="GO" id="GO:0003677">
    <property type="term" value="F:DNA binding"/>
    <property type="evidence" value="ECO:0007669"/>
    <property type="project" value="UniProtKB-KW"/>
</dbReference>
<dbReference type="InterPro" id="IPR036388">
    <property type="entry name" value="WH-like_DNA-bd_sf"/>
</dbReference>
<dbReference type="Gene3D" id="1.10.10.10">
    <property type="entry name" value="Winged helix-like DNA-binding domain superfamily/Winged helix DNA-binding domain"/>
    <property type="match status" value="1"/>
</dbReference>
<dbReference type="InterPro" id="IPR035472">
    <property type="entry name" value="RpiR-like_SIS"/>
</dbReference>
<dbReference type="EMBL" id="CAOF01000118">
    <property type="protein sequence ID" value="CCO47267.1"/>
    <property type="molecule type" value="Genomic_DNA"/>
</dbReference>
<dbReference type="SUPFAM" id="SSF46689">
    <property type="entry name" value="Homeodomain-like"/>
    <property type="match status" value="1"/>
</dbReference>
<gene>
    <name evidence="6" type="ORF">VIBNISOn1_280036</name>
</gene>
<proteinExistence type="predicted"/>
<evidence type="ECO:0000313" key="7">
    <source>
        <dbReference type="Proteomes" id="UP000018211"/>
    </source>
</evidence>
<protein>
    <submittedName>
        <fullName evidence="6">Sialic acid utilization regulator,RpiR family</fullName>
    </submittedName>
</protein>
<accession>A0AAV2VRL1</accession>
<comment type="caution">
    <text evidence="6">The sequence shown here is derived from an EMBL/GenBank/DDBJ whole genome shotgun (WGS) entry which is preliminary data.</text>
</comment>
<dbReference type="AlphaFoldDB" id="A0AAV2VRL1"/>
<dbReference type="InterPro" id="IPR009057">
    <property type="entry name" value="Homeodomain-like_sf"/>
</dbReference>
<evidence type="ECO:0000313" key="6">
    <source>
        <dbReference type="EMBL" id="CCO47267.1"/>
    </source>
</evidence>
<dbReference type="InterPro" id="IPR046348">
    <property type="entry name" value="SIS_dom_sf"/>
</dbReference>
<sequence length="304" mass="33130">MDKQAGTELVERIHSNYEKLRKSERLVADFILSHLGKRLNYSITEFADKLEISEATISRFTRSIGYAGYSDLKLSMAAASSIAEENTIPNIPSELSEKDSLVVLSQKLMNALINGLGTTQKNLDYENLEHAVDAIHNASKVVLVGVGGAAEVCDEAVHLLLKIGIDAASYCDGYTQTIVASTLPSDAVMIGISHTGETETVAKALIQAKNNGASTVAITSAKDSIVAQSADHTLLTWHNLNPRQVPLYGDFLEGRVCQLYLIDLIYLALMFRRGKEAKVSLELTRDALEKYYQGQSFNGGDDSQ</sequence>
<evidence type="ECO:0000256" key="2">
    <source>
        <dbReference type="ARBA" id="ARBA00023125"/>
    </source>
</evidence>
<dbReference type="PANTHER" id="PTHR30514">
    <property type="entry name" value="GLUCOKINASE"/>
    <property type="match status" value="1"/>
</dbReference>